<dbReference type="InterPro" id="IPR036737">
    <property type="entry name" value="OmpA-like_sf"/>
</dbReference>
<reference evidence="8" key="1">
    <citation type="submission" date="2017-01" db="EMBL/GenBank/DDBJ databases">
        <authorList>
            <person name="Varghese N."/>
            <person name="Submissions S."/>
        </authorList>
    </citation>
    <scope>NUCLEOTIDE SEQUENCE [LARGE SCALE GENOMIC DNA]</scope>
    <source>
        <strain evidence="8">DSM 18714</strain>
    </source>
</reference>
<dbReference type="AlphaFoldDB" id="A0A1N7L2F1"/>
<feature type="domain" description="OmpA-like" evidence="6">
    <location>
        <begin position="70"/>
        <end position="186"/>
    </location>
</feature>
<dbReference type="InterPro" id="IPR050330">
    <property type="entry name" value="Bact_OuterMem_StrucFunc"/>
</dbReference>
<dbReference type="Gene3D" id="3.30.1330.60">
    <property type="entry name" value="OmpA-like domain"/>
    <property type="match status" value="1"/>
</dbReference>
<evidence type="ECO:0000259" key="6">
    <source>
        <dbReference type="PROSITE" id="PS51123"/>
    </source>
</evidence>
<organism evidence="7 8">
    <name type="scientific">Phaeovulum vinaykumarii</name>
    <dbReference type="NCBI Taxonomy" id="407234"/>
    <lineage>
        <taxon>Bacteria</taxon>
        <taxon>Pseudomonadati</taxon>
        <taxon>Pseudomonadota</taxon>
        <taxon>Alphaproteobacteria</taxon>
        <taxon>Rhodobacterales</taxon>
        <taxon>Paracoccaceae</taxon>
        <taxon>Phaeovulum</taxon>
    </lineage>
</organism>
<keyword evidence="5" id="KW-0732">Signal</keyword>
<accession>A0A1N7L2F1</accession>
<gene>
    <name evidence="7" type="ORF">SAMN05421795_102456</name>
</gene>
<sequence length="225" mass="25058">MIRLPQIRLSQPSRRALPRRALALLAVLALAAGCSTREVGAELDTGSFGNSTMNNALVQSGLRDFAVNMNNRFAAEVPNTVNFAFDSAVLDGTARAALDRQANWIRQFPEIRFRVYGHTDLVGSNAYNKQLGLRRARAVVNYLAARGISRSRLEAVVSFGETQPLIFTQQPELRNRRTVTEVSGFVSRKPQLLNGKYAQLIFREYVESGTWKQRSGQELVIQSSD</sequence>
<proteinExistence type="predicted"/>
<dbReference type="RefSeq" id="WP_083947619.1">
    <property type="nucleotide sequence ID" value="NZ_FTOM01000002.1"/>
</dbReference>
<dbReference type="SUPFAM" id="SSF103088">
    <property type="entry name" value="OmpA-like"/>
    <property type="match status" value="1"/>
</dbReference>
<comment type="subcellular location">
    <subcellularLocation>
        <location evidence="1">Cell outer membrane</location>
    </subcellularLocation>
</comment>
<evidence type="ECO:0000313" key="8">
    <source>
        <dbReference type="Proteomes" id="UP000186098"/>
    </source>
</evidence>
<name>A0A1N7L2F1_9RHOB</name>
<keyword evidence="8" id="KW-1185">Reference proteome</keyword>
<dbReference type="OrthoDB" id="9810367at2"/>
<dbReference type="EMBL" id="FTOM01000002">
    <property type="protein sequence ID" value="SIS67926.1"/>
    <property type="molecule type" value="Genomic_DNA"/>
</dbReference>
<keyword evidence="3" id="KW-0998">Cell outer membrane</keyword>
<dbReference type="Pfam" id="PF00691">
    <property type="entry name" value="OmpA"/>
    <property type="match status" value="1"/>
</dbReference>
<keyword evidence="2 4" id="KW-0472">Membrane</keyword>
<dbReference type="PROSITE" id="PS51123">
    <property type="entry name" value="OMPA_2"/>
    <property type="match status" value="1"/>
</dbReference>
<dbReference type="PANTHER" id="PTHR30329:SF21">
    <property type="entry name" value="LIPOPROTEIN YIAD-RELATED"/>
    <property type="match status" value="1"/>
</dbReference>
<dbReference type="GO" id="GO:0009279">
    <property type="term" value="C:cell outer membrane"/>
    <property type="evidence" value="ECO:0007669"/>
    <property type="project" value="UniProtKB-SubCell"/>
</dbReference>
<dbReference type="PROSITE" id="PS51257">
    <property type="entry name" value="PROKAR_LIPOPROTEIN"/>
    <property type="match status" value="1"/>
</dbReference>
<dbReference type="InterPro" id="IPR006664">
    <property type="entry name" value="OMP_bac"/>
</dbReference>
<dbReference type="PRINTS" id="PR01021">
    <property type="entry name" value="OMPADOMAIN"/>
</dbReference>
<protein>
    <submittedName>
        <fullName evidence="7">OmpA family protein</fullName>
    </submittedName>
</protein>
<evidence type="ECO:0000256" key="5">
    <source>
        <dbReference type="SAM" id="SignalP"/>
    </source>
</evidence>
<dbReference type="STRING" id="407234.SAMN05421795_102456"/>
<evidence type="ECO:0000256" key="4">
    <source>
        <dbReference type="PROSITE-ProRule" id="PRU00473"/>
    </source>
</evidence>
<evidence type="ECO:0000256" key="2">
    <source>
        <dbReference type="ARBA" id="ARBA00023136"/>
    </source>
</evidence>
<evidence type="ECO:0000313" key="7">
    <source>
        <dbReference type="EMBL" id="SIS67926.1"/>
    </source>
</evidence>
<evidence type="ECO:0000256" key="1">
    <source>
        <dbReference type="ARBA" id="ARBA00004442"/>
    </source>
</evidence>
<dbReference type="InterPro" id="IPR006665">
    <property type="entry name" value="OmpA-like"/>
</dbReference>
<feature type="chain" id="PRO_5012207584" evidence="5">
    <location>
        <begin position="32"/>
        <end position="225"/>
    </location>
</feature>
<evidence type="ECO:0000256" key="3">
    <source>
        <dbReference type="ARBA" id="ARBA00023237"/>
    </source>
</evidence>
<dbReference type="CDD" id="cd07185">
    <property type="entry name" value="OmpA_C-like"/>
    <property type="match status" value="1"/>
</dbReference>
<dbReference type="PANTHER" id="PTHR30329">
    <property type="entry name" value="STATOR ELEMENT OF FLAGELLAR MOTOR COMPLEX"/>
    <property type="match status" value="1"/>
</dbReference>
<feature type="signal peptide" evidence="5">
    <location>
        <begin position="1"/>
        <end position="31"/>
    </location>
</feature>
<dbReference type="Proteomes" id="UP000186098">
    <property type="component" value="Unassembled WGS sequence"/>
</dbReference>